<dbReference type="AlphaFoldDB" id="A0A8S9NR63"/>
<dbReference type="EMBL" id="QGKX02001521">
    <property type="protein sequence ID" value="KAF3506226.1"/>
    <property type="molecule type" value="Genomic_DNA"/>
</dbReference>
<proteinExistence type="predicted"/>
<gene>
    <name evidence="1" type="ORF">F2Q69_00004940</name>
</gene>
<comment type="caution">
    <text evidence="1">The sequence shown here is derived from an EMBL/GenBank/DDBJ whole genome shotgun (WGS) entry which is preliminary data.</text>
</comment>
<reference evidence="1" key="1">
    <citation type="submission" date="2019-12" db="EMBL/GenBank/DDBJ databases">
        <title>Genome sequencing and annotation of Brassica cretica.</title>
        <authorList>
            <person name="Studholme D.J."/>
            <person name="Sarris P."/>
        </authorList>
    </citation>
    <scope>NUCLEOTIDE SEQUENCE</scope>
    <source>
        <strain evidence="1">PFS-109/04</strain>
        <tissue evidence="1">Leaf</tissue>
    </source>
</reference>
<accession>A0A8S9NR63</accession>
<protein>
    <submittedName>
        <fullName evidence="1">Uncharacterized protein</fullName>
    </submittedName>
</protein>
<evidence type="ECO:0000313" key="1">
    <source>
        <dbReference type="EMBL" id="KAF3506226.1"/>
    </source>
</evidence>
<organism evidence="1 2">
    <name type="scientific">Brassica cretica</name>
    <name type="common">Mustard</name>
    <dbReference type="NCBI Taxonomy" id="69181"/>
    <lineage>
        <taxon>Eukaryota</taxon>
        <taxon>Viridiplantae</taxon>
        <taxon>Streptophyta</taxon>
        <taxon>Embryophyta</taxon>
        <taxon>Tracheophyta</taxon>
        <taxon>Spermatophyta</taxon>
        <taxon>Magnoliopsida</taxon>
        <taxon>eudicotyledons</taxon>
        <taxon>Gunneridae</taxon>
        <taxon>Pentapetalae</taxon>
        <taxon>rosids</taxon>
        <taxon>malvids</taxon>
        <taxon>Brassicales</taxon>
        <taxon>Brassicaceae</taxon>
        <taxon>Brassiceae</taxon>
        <taxon>Brassica</taxon>
    </lineage>
</organism>
<sequence length="64" mass="7035">MQPATTKELGSDNDSDAITSRCCYFSHHSSDHRSYFEPQTEISGGIFEIHAALVLDSCLKVEAS</sequence>
<name>A0A8S9NR63_BRACR</name>
<dbReference type="Proteomes" id="UP000712600">
    <property type="component" value="Unassembled WGS sequence"/>
</dbReference>
<evidence type="ECO:0000313" key="2">
    <source>
        <dbReference type="Proteomes" id="UP000712600"/>
    </source>
</evidence>